<accession>A0A1X1UWV2</accession>
<gene>
    <name evidence="2" type="ORF">AWC06_12730</name>
</gene>
<dbReference type="Pfam" id="PF07992">
    <property type="entry name" value="Pyr_redox_2"/>
    <property type="match status" value="1"/>
</dbReference>
<dbReference type="PRINTS" id="PR00469">
    <property type="entry name" value="PNDRDTASEII"/>
</dbReference>
<dbReference type="PANTHER" id="PTHR42877:SF4">
    <property type="entry name" value="FAD_NAD(P)-BINDING DOMAIN-CONTAINING PROTEIN-RELATED"/>
    <property type="match status" value="1"/>
</dbReference>
<protein>
    <submittedName>
        <fullName evidence="2">Monooxygenase</fullName>
    </submittedName>
</protein>
<dbReference type="RefSeq" id="WP_085196330.1">
    <property type="nucleotide sequence ID" value="NZ_JACKVI010000010.1"/>
</dbReference>
<dbReference type="InterPro" id="IPR036188">
    <property type="entry name" value="FAD/NAD-bd_sf"/>
</dbReference>
<dbReference type="AlphaFoldDB" id="A0A1X1UWV2"/>
<dbReference type="EMBL" id="LQOW01000016">
    <property type="protein sequence ID" value="ORV61231.1"/>
    <property type="molecule type" value="Genomic_DNA"/>
</dbReference>
<keyword evidence="3" id="KW-1185">Reference proteome</keyword>
<dbReference type="Gene3D" id="3.50.50.60">
    <property type="entry name" value="FAD/NAD(P)-binding domain"/>
    <property type="match status" value="2"/>
</dbReference>
<dbReference type="InterPro" id="IPR023753">
    <property type="entry name" value="FAD/NAD-binding_dom"/>
</dbReference>
<organism evidence="2 3">
    <name type="scientific">Mycobacterium fragae</name>
    <dbReference type="NCBI Taxonomy" id="1260918"/>
    <lineage>
        <taxon>Bacteria</taxon>
        <taxon>Bacillati</taxon>
        <taxon>Actinomycetota</taxon>
        <taxon>Actinomycetes</taxon>
        <taxon>Mycobacteriales</taxon>
        <taxon>Mycobacteriaceae</taxon>
        <taxon>Mycobacterium</taxon>
    </lineage>
</organism>
<dbReference type="PANTHER" id="PTHR42877">
    <property type="entry name" value="L-ORNITHINE N(5)-MONOOXYGENASE-RELATED"/>
    <property type="match status" value="1"/>
</dbReference>
<dbReference type="GO" id="GO:0004497">
    <property type="term" value="F:monooxygenase activity"/>
    <property type="evidence" value="ECO:0007669"/>
    <property type="project" value="UniProtKB-KW"/>
</dbReference>
<evidence type="ECO:0000313" key="3">
    <source>
        <dbReference type="Proteomes" id="UP000194000"/>
    </source>
</evidence>
<comment type="caution">
    <text evidence="2">The sequence shown here is derived from an EMBL/GenBank/DDBJ whole genome shotgun (WGS) entry which is preliminary data.</text>
</comment>
<dbReference type="OrthoDB" id="5168853at2"/>
<dbReference type="Proteomes" id="UP000194000">
    <property type="component" value="Unassembled WGS sequence"/>
</dbReference>
<keyword evidence="2" id="KW-0560">Oxidoreductase</keyword>
<dbReference type="SUPFAM" id="SSF51905">
    <property type="entry name" value="FAD/NAD(P)-binding domain"/>
    <property type="match status" value="2"/>
</dbReference>
<dbReference type="InterPro" id="IPR051209">
    <property type="entry name" value="FAD-bind_Monooxygenase_sf"/>
</dbReference>
<evidence type="ECO:0000259" key="1">
    <source>
        <dbReference type="Pfam" id="PF07992"/>
    </source>
</evidence>
<evidence type="ECO:0000313" key="2">
    <source>
        <dbReference type="EMBL" id="ORV61231.1"/>
    </source>
</evidence>
<dbReference type="PRINTS" id="PR00368">
    <property type="entry name" value="FADPNR"/>
</dbReference>
<feature type="domain" description="FAD/NAD(P)-binding" evidence="1">
    <location>
        <begin position="7"/>
        <end position="212"/>
    </location>
</feature>
<reference evidence="2 3" key="1">
    <citation type="submission" date="2016-01" db="EMBL/GenBank/DDBJ databases">
        <title>The new phylogeny of the genus Mycobacterium.</title>
        <authorList>
            <person name="Tarcisio F."/>
            <person name="Conor M."/>
            <person name="Antonella G."/>
            <person name="Elisabetta G."/>
            <person name="Giulia F.S."/>
            <person name="Sara T."/>
            <person name="Anna F."/>
            <person name="Clotilde B."/>
            <person name="Roberto B."/>
            <person name="Veronica D.S."/>
            <person name="Fabio R."/>
            <person name="Monica P."/>
            <person name="Olivier J."/>
            <person name="Enrico T."/>
            <person name="Nicola S."/>
        </authorList>
    </citation>
    <scope>NUCLEOTIDE SEQUENCE [LARGE SCALE GENOMIC DNA]</scope>
    <source>
        <strain evidence="2 3">DSM 45731</strain>
    </source>
</reference>
<name>A0A1X1UWV2_9MYCO</name>
<keyword evidence="2" id="KW-0503">Monooxygenase</keyword>
<sequence>MTHRNPRVVIVGAGMSGICQAILLDRAGFYDVTILEKADRLGGTWRDNRYPGLTCDVPSHLYQYSFDLNPSWSQLFSPGPEIRNYFEDSARRHNVERMIRYETEVLDAYHTGTCWRMTTRDGESLDADFVVFATGFLHRPKVPDFPGMDDFAGRIVHSARWSDDIDVAGKRIAIVGNGSTGVQLLSAVAGVAAHATLFQRTPQWVARLPNPRIPRAARTLMGRSRLLSKAVLQAEYKMFEIFSVALTQPGLRRHMVNRLCENNLASVTDPELRAKLTPDYRPGCKRLVMHPDFYRQVQRRDVSVETTAIEKFEPGGIRTVDGRLHQADIVVLATGFDAHAYVRPATIRTHDGHTLSDAWSPSPRAYKCVTVEHMPNLFMLMGPHSPIGNFPLVQVAEAQSTYALNWIKRWAAGEYDTIRPTGRAVEAHLEHIRRGLPGTVWTTGCNSWYFGEDGLPELWPYRPQDYLRLLEEPDDDSYILECGSAPAAQLEGSR</sequence>
<proteinExistence type="predicted"/>
<dbReference type="STRING" id="1260918.AWC06_12730"/>